<dbReference type="AlphaFoldDB" id="A0A9W6ME09"/>
<comment type="caution">
    <text evidence="1">The sequence shown here is derived from an EMBL/GenBank/DDBJ whole genome shotgun (WGS) entry which is preliminary data.</text>
</comment>
<keyword evidence="2" id="KW-1185">Reference proteome</keyword>
<proteinExistence type="predicted"/>
<sequence>MFFGFYPVVKHTVRIKGEQHELYDVVGKDAVLFHYQVTEDASSMQPQYVAQTRLWLGSMWSTISHEVEV</sequence>
<dbReference type="Proteomes" id="UP001143474">
    <property type="component" value="Unassembled WGS sequence"/>
</dbReference>
<accession>A0A9W6ME09</accession>
<reference evidence="1" key="1">
    <citation type="journal article" date="2014" name="Int. J. Syst. Evol. Microbiol.">
        <title>Complete genome sequence of Corynebacterium casei LMG S-19264T (=DSM 44701T), isolated from a smear-ripened cheese.</title>
        <authorList>
            <consortium name="US DOE Joint Genome Institute (JGI-PGF)"/>
            <person name="Walter F."/>
            <person name="Albersmeier A."/>
            <person name="Kalinowski J."/>
            <person name="Ruckert C."/>
        </authorList>
    </citation>
    <scope>NUCLEOTIDE SEQUENCE</scope>
    <source>
        <strain evidence="1">VKM Ac-2007</strain>
    </source>
</reference>
<evidence type="ECO:0000313" key="1">
    <source>
        <dbReference type="EMBL" id="GLK11064.1"/>
    </source>
</evidence>
<reference evidence="1" key="2">
    <citation type="submission" date="2023-01" db="EMBL/GenBank/DDBJ databases">
        <authorList>
            <person name="Sun Q."/>
            <person name="Evtushenko L."/>
        </authorList>
    </citation>
    <scope>NUCLEOTIDE SEQUENCE</scope>
    <source>
        <strain evidence="1">VKM Ac-2007</strain>
    </source>
</reference>
<organism evidence="1 2">
    <name type="scientific">Streptosporangium carneum</name>
    <dbReference type="NCBI Taxonomy" id="47481"/>
    <lineage>
        <taxon>Bacteria</taxon>
        <taxon>Bacillati</taxon>
        <taxon>Actinomycetota</taxon>
        <taxon>Actinomycetes</taxon>
        <taxon>Streptosporangiales</taxon>
        <taxon>Streptosporangiaceae</taxon>
        <taxon>Streptosporangium</taxon>
    </lineage>
</organism>
<dbReference type="EMBL" id="BSEV01000010">
    <property type="protein sequence ID" value="GLK11064.1"/>
    <property type="molecule type" value="Genomic_DNA"/>
</dbReference>
<evidence type="ECO:0000313" key="2">
    <source>
        <dbReference type="Proteomes" id="UP001143474"/>
    </source>
</evidence>
<protein>
    <submittedName>
        <fullName evidence="1">Uncharacterized protein</fullName>
    </submittedName>
</protein>
<name>A0A9W6ME09_9ACTN</name>
<gene>
    <name evidence="1" type="ORF">GCM10017600_44700</name>
</gene>
<dbReference type="RefSeq" id="WP_271219467.1">
    <property type="nucleotide sequence ID" value="NZ_BAAAVD010000066.1"/>
</dbReference>